<feature type="binding site" evidence="7">
    <location>
        <position position="240"/>
    </location>
    <ligand>
        <name>substrate</name>
    </ligand>
</feature>
<dbReference type="eggNOG" id="COG2066">
    <property type="taxonomic scope" value="Bacteria"/>
</dbReference>
<feature type="binding site" evidence="7">
    <location>
        <position position="258"/>
    </location>
    <ligand>
        <name>substrate</name>
    </ligand>
</feature>
<evidence type="ECO:0000313" key="9">
    <source>
        <dbReference type="EMBL" id="GAB18534.1"/>
    </source>
</evidence>
<feature type="binding site" evidence="7">
    <location>
        <position position="113"/>
    </location>
    <ligand>
        <name>substrate</name>
    </ligand>
</feature>
<evidence type="ECO:0000256" key="7">
    <source>
        <dbReference type="HAMAP-Rule" id="MF_00313"/>
    </source>
</evidence>
<protein>
    <recommendedName>
        <fullName evidence="6 7">Glutaminase</fullName>
        <ecNumber evidence="3 7">3.5.1.2</ecNumber>
    </recommendedName>
</protein>
<dbReference type="InterPro" id="IPR012338">
    <property type="entry name" value="Beta-lactam/transpept-like"/>
</dbReference>
<dbReference type="InterPro" id="IPR036513">
    <property type="entry name" value="STAS_dom_sf"/>
</dbReference>
<dbReference type="InterPro" id="IPR002645">
    <property type="entry name" value="STAS_dom"/>
</dbReference>
<evidence type="ECO:0000256" key="6">
    <source>
        <dbReference type="ARBA" id="ARBA00070405"/>
    </source>
</evidence>
<dbReference type="Proteomes" id="UP000035034">
    <property type="component" value="Unassembled WGS sequence"/>
</dbReference>
<dbReference type="Gene3D" id="3.40.710.10">
    <property type="entry name" value="DD-peptidase/beta-lactamase superfamily"/>
    <property type="match status" value="1"/>
</dbReference>
<comment type="subunit">
    <text evidence="2 7">Homotetramer.</text>
</comment>
<evidence type="ECO:0000256" key="2">
    <source>
        <dbReference type="ARBA" id="ARBA00011881"/>
    </source>
</evidence>
<sequence>MFSPIPDYLTEVLDGARSIVDGSVADYIPELAAADVDKIALAIALPDGHRYVVGDCDHVYSIQSMSKPFTYGLALSDNGIDVVLDKVGVEPSGEAFNEISLDDDGRPRNPMINAGAITAHSLIRAADPEERFARLLTLYSAAAGRELDVDERVYTSEAHTGHRNLAMGHLLRSVNILDCDPVDIVNGYFRQCSIRVTTADLALMAATLANGGVQPLTGEQVLPARAVRQVLSVTTSCGMYDAAGDWLSVVGIPAKSGVSGGIIGVLPGQIGIAAFSPRLDKHGNSVRGVHIFERLSADMGMHLMNVPPTHRTAIRSIDIVGDVEVVELQGALQFSNAEIIIRELVDNTSHPAPVVALDVRRVNSINDVARKMLLELLRRFVIEGKQVAIIDPDGAVGEVDLGDGIHAERWTSMPGETTRADDPGITPAR</sequence>
<dbReference type="InterPro" id="IPR015868">
    <property type="entry name" value="Glutaminase"/>
</dbReference>
<comment type="similarity">
    <text evidence="1 7">Belongs to the glutaminase family.</text>
</comment>
<dbReference type="EMBL" id="BAEH01000057">
    <property type="protein sequence ID" value="GAB18534.1"/>
    <property type="molecule type" value="Genomic_DNA"/>
</dbReference>
<dbReference type="GO" id="GO:0004359">
    <property type="term" value="F:glutaminase activity"/>
    <property type="evidence" value="ECO:0007669"/>
    <property type="project" value="UniProtKB-UniRule"/>
</dbReference>
<dbReference type="SUPFAM" id="SSF56601">
    <property type="entry name" value="beta-lactamase/transpeptidase-like"/>
    <property type="match status" value="1"/>
</dbReference>
<evidence type="ECO:0000256" key="1">
    <source>
        <dbReference type="ARBA" id="ARBA00011076"/>
    </source>
</evidence>
<dbReference type="PANTHER" id="PTHR12544">
    <property type="entry name" value="GLUTAMINASE"/>
    <property type="match status" value="1"/>
</dbReference>
<reference evidence="9 10" key="1">
    <citation type="submission" date="2011-12" db="EMBL/GenBank/DDBJ databases">
        <title>Whole genome shotgun sequence of Gordonia effusa NBRC 100432.</title>
        <authorList>
            <person name="Yoshida I."/>
            <person name="Takarada H."/>
            <person name="Hosoyama A."/>
            <person name="Tsuchikane K."/>
            <person name="Katsumata H."/>
            <person name="Yamazaki S."/>
            <person name="Fujita N."/>
        </authorList>
    </citation>
    <scope>NUCLEOTIDE SEQUENCE [LARGE SCALE GENOMIC DNA]</scope>
    <source>
        <strain evidence="9 10">NBRC 100432</strain>
    </source>
</reference>
<dbReference type="EC" id="3.5.1.2" evidence="3 7"/>
<dbReference type="Pfam" id="PF04960">
    <property type="entry name" value="Glutaminase"/>
    <property type="match status" value="1"/>
</dbReference>
<dbReference type="Gene3D" id="3.30.750.24">
    <property type="entry name" value="STAS domain"/>
    <property type="match status" value="1"/>
</dbReference>
<feature type="binding site" evidence="7">
    <location>
        <position position="64"/>
    </location>
    <ligand>
        <name>substrate</name>
    </ligand>
</feature>
<feature type="binding site" evidence="7">
    <location>
        <position position="157"/>
    </location>
    <ligand>
        <name>substrate</name>
    </ligand>
</feature>
<keyword evidence="10" id="KW-1185">Reference proteome</keyword>
<name>H0R0D3_9ACTN</name>
<proteinExistence type="inferred from homology"/>
<dbReference type="PROSITE" id="PS50801">
    <property type="entry name" value="STAS"/>
    <property type="match status" value="1"/>
</dbReference>
<feature type="binding site" evidence="7">
    <location>
        <position position="164"/>
    </location>
    <ligand>
        <name>substrate</name>
    </ligand>
</feature>
<dbReference type="HAMAP" id="MF_00313">
    <property type="entry name" value="Glutaminase"/>
    <property type="match status" value="1"/>
</dbReference>
<evidence type="ECO:0000256" key="5">
    <source>
        <dbReference type="ARBA" id="ARBA00049534"/>
    </source>
</evidence>
<gene>
    <name evidence="7 9" type="primary">glsA</name>
    <name evidence="9" type="ORF">GOEFS_057_00100</name>
</gene>
<evidence type="ECO:0000259" key="8">
    <source>
        <dbReference type="PROSITE" id="PS50801"/>
    </source>
</evidence>
<dbReference type="NCBIfam" id="TIGR03814">
    <property type="entry name" value="Gln_ase"/>
    <property type="match status" value="1"/>
</dbReference>
<dbReference type="STRING" id="1077974.GOEFS_057_00100"/>
<feature type="domain" description="STAS" evidence="8">
    <location>
        <begin position="313"/>
        <end position="396"/>
    </location>
</feature>
<dbReference type="AlphaFoldDB" id="H0R0D3"/>
<dbReference type="NCBIfam" id="NF002134">
    <property type="entry name" value="PRK00971.1-4"/>
    <property type="match status" value="1"/>
</dbReference>
<accession>H0R0D3</accession>
<dbReference type="OrthoDB" id="9788822at2"/>
<comment type="caution">
    <text evidence="9">The sequence shown here is derived from an EMBL/GenBank/DDBJ whole genome shotgun (WGS) entry which is preliminary data.</text>
</comment>
<comment type="catalytic activity">
    <reaction evidence="5 7">
        <text>L-glutamine + H2O = L-glutamate + NH4(+)</text>
        <dbReference type="Rhea" id="RHEA:15889"/>
        <dbReference type="ChEBI" id="CHEBI:15377"/>
        <dbReference type="ChEBI" id="CHEBI:28938"/>
        <dbReference type="ChEBI" id="CHEBI:29985"/>
        <dbReference type="ChEBI" id="CHEBI:58359"/>
        <dbReference type="EC" id="3.5.1.2"/>
    </reaction>
</comment>
<dbReference type="FunFam" id="3.40.710.10:FF:000005">
    <property type="entry name" value="Glutaminase"/>
    <property type="match status" value="1"/>
</dbReference>
<evidence type="ECO:0000256" key="4">
    <source>
        <dbReference type="ARBA" id="ARBA00022801"/>
    </source>
</evidence>
<organism evidence="9 10">
    <name type="scientific">Gordonia effusa NBRC 100432</name>
    <dbReference type="NCBI Taxonomy" id="1077974"/>
    <lineage>
        <taxon>Bacteria</taxon>
        <taxon>Bacillati</taxon>
        <taxon>Actinomycetota</taxon>
        <taxon>Actinomycetes</taxon>
        <taxon>Mycobacteriales</taxon>
        <taxon>Gordoniaceae</taxon>
        <taxon>Gordonia</taxon>
    </lineage>
</organism>
<dbReference type="GO" id="GO:0006543">
    <property type="term" value="P:L-glutamine catabolic process"/>
    <property type="evidence" value="ECO:0007669"/>
    <property type="project" value="TreeGrafter"/>
</dbReference>
<feature type="binding site" evidence="7">
    <location>
        <position position="188"/>
    </location>
    <ligand>
        <name>substrate</name>
    </ligand>
</feature>
<dbReference type="GO" id="GO:0006537">
    <property type="term" value="P:glutamate biosynthetic process"/>
    <property type="evidence" value="ECO:0007669"/>
    <property type="project" value="TreeGrafter"/>
</dbReference>
<dbReference type="SUPFAM" id="SSF52091">
    <property type="entry name" value="SpoIIaa-like"/>
    <property type="match status" value="1"/>
</dbReference>
<keyword evidence="7" id="KW-0007">Acetylation</keyword>
<evidence type="ECO:0000256" key="3">
    <source>
        <dbReference type="ARBA" id="ARBA00012918"/>
    </source>
</evidence>
<keyword evidence="4 7" id="KW-0378">Hydrolase</keyword>
<evidence type="ECO:0000313" key="10">
    <source>
        <dbReference type="Proteomes" id="UP000035034"/>
    </source>
</evidence>
<dbReference type="PANTHER" id="PTHR12544:SF29">
    <property type="entry name" value="GLUTAMINASE"/>
    <property type="match status" value="1"/>
</dbReference>
<dbReference type="RefSeq" id="WP_007317871.1">
    <property type="nucleotide sequence ID" value="NZ_BAEH01000057.1"/>
</dbReference>